<keyword evidence="3" id="KW-0804">Transcription</keyword>
<dbReference type="Pfam" id="PF02909">
    <property type="entry name" value="TetR_C_1"/>
    <property type="match status" value="1"/>
</dbReference>
<evidence type="ECO:0000313" key="6">
    <source>
        <dbReference type="EMBL" id="GAA4390636.1"/>
    </source>
</evidence>
<keyword evidence="2 4" id="KW-0238">DNA-binding</keyword>
<dbReference type="Proteomes" id="UP001500635">
    <property type="component" value="Unassembled WGS sequence"/>
</dbReference>
<protein>
    <submittedName>
        <fullName evidence="6">TetR family transcriptional regulator BioQ</fullName>
    </submittedName>
</protein>
<evidence type="ECO:0000259" key="5">
    <source>
        <dbReference type="PROSITE" id="PS50977"/>
    </source>
</evidence>
<evidence type="ECO:0000313" key="7">
    <source>
        <dbReference type="Proteomes" id="UP001500635"/>
    </source>
</evidence>
<dbReference type="InterPro" id="IPR009057">
    <property type="entry name" value="Homeodomain-like_sf"/>
</dbReference>
<comment type="caution">
    <text evidence="6">The sequence shown here is derived from an EMBL/GenBank/DDBJ whole genome shotgun (WGS) entry which is preliminary data.</text>
</comment>
<evidence type="ECO:0000256" key="2">
    <source>
        <dbReference type="ARBA" id="ARBA00023125"/>
    </source>
</evidence>
<feature type="domain" description="HTH tetR-type" evidence="5">
    <location>
        <begin position="1"/>
        <end position="39"/>
    </location>
</feature>
<dbReference type="InterPro" id="IPR004111">
    <property type="entry name" value="Repressor_TetR_C"/>
</dbReference>
<gene>
    <name evidence="6" type="primary">bioQ_1</name>
    <name evidence="6" type="ORF">GCM10023147_18750</name>
</gene>
<evidence type="ECO:0000256" key="3">
    <source>
        <dbReference type="ARBA" id="ARBA00023163"/>
    </source>
</evidence>
<reference evidence="7" key="1">
    <citation type="journal article" date="2019" name="Int. J. Syst. Evol. Microbiol.">
        <title>The Global Catalogue of Microorganisms (GCM) 10K type strain sequencing project: providing services to taxonomists for standard genome sequencing and annotation.</title>
        <authorList>
            <consortium name="The Broad Institute Genomics Platform"/>
            <consortium name="The Broad Institute Genome Sequencing Center for Infectious Disease"/>
            <person name="Wu L."/>
            <person name="Ma J."/>
        </authorList>
    </citation>
    <scope>NUCLEOTIDE SEQUENCE [LARGE SCALE GENOMIC DNA]</scope>
    <source>
        <strain evidence="7">JCM 17688</strain>
    </source>
</reference>
<evidence type="ECO:0000256" key="4">
    <source>
        <dbReference type="PROSITE-ProRule" id="PRU00335"/>
    </source>
</evidence>
<dbReference type="EMBL" id="BAABFR010000023">
    <property type="protein sequence ID" value="GAA4390636.1"/>
    <property type="molecule type" value="Genomic_DNA"/>
</dbReference>
<keyword evidence="7" id="KW-1185">Reference proteome</keyword>
<sequence>MSIRRMAQEFDVTPMALYWHFKNRDEMRAALGDRIIDTVVAPDDAASAQDFIRRTLSALIDAMRRHPAAAELVPARILQCDNGRTITERVLARLISDGYSPAAAATVARSALQAAVTLVVTVPGAELTIPEEQRDETRRHKLADLLTLPDDRFPILKSLAPTLLRCDDQDEYFATGVDLFIDGVAGMRGR</sequence>
<dbReference type="InterPro" id="IPR036271">
    <property type="entry name" value="Tet_transcr_reg_TetR-rel_C_sf"/>
</dbReference>
<organism evidence="6 7">
    <name type="scientific">Tsukamurella soli</name>
    <dbReference type="NCBI Taxonomy" id="644556"/>
    <lineage>
        <taxon>Bacteria</taxon>
        <taxon>Bacillati</taxon>
        <taxon>Actinomycetota</taxon>
        <taxon>Actinomycetes</taxon>
        <taxon>Mycobacteriales</taxon>
        <taxon>Tsukamurellaceae</taxon>
        <taxon>Tsukamurella</taxon>
    </lineage>
</organism>
<dbReference type="SUPFAM" id="SSF46689">
    <property type="entry name" value="Homeodomain-like"/>
    <property type="match status" value="1"/>
</dbReference>
<dbReference type="InterPro" id="IPR001647">
    <property type="entry name" value="HTH_TetR"/>
</dbReference>
<keyword evidence="1" id="KW-0805">Transcription regulation</keyword>
<accession>A0ABP8JGR4</accession>
<proteinExistence type="predicted"/>
<name>A0ABP8JGR4_9ACTN</name>
<evidence type="ECO:0000256" key="1">
    <source>
        <dbReference type="ARBA" id="ARBA00023015"/>
    </source>
</evidence>
<feature type="DNA-binding region" description="H-T-H motif" evidence="4">
    <location>
        <begin position="2"/>
        <end position="21"/>
    </location>
</feature>
<dbReference type="SUPFAM" id="SSF48498">
    <property type="entry name" value="Tetracyclin repressor-like, C-terminal domain"/>
    <property type="match status" value="1"/>
</dbReference>
<dbReference type="PROSITE" id="PS50977">
    <property type="entry name" value="HTH_TETR_2"/>
    <property type="match status" value="1"/>
</dbReference>
<dbReference type="Gene3D" id="1.10.357.10">
    <property type="entry name" value="Tetracycline Repressor, domain 2"/>
    <property type="match status" value="1"/>
</dbReference>